<reference evidence="3 4" key="1">
    <citation type="journal article" date="2016" name="Nat. Commun.">
        <title>Thousands of microbial genomes shed light on interconnected biogeochemical processes in an aquifer system.</title>
        <authorList>
            <person name="Anantharaman K."/>
            <person name="Brown C.T."/>
            <person name="Hug L.A."/>
            <person name="Sharon I."/>
            <person name="Castelle C.J."/>
            <person name="Probst A.J."/>
            <person name="Thomas B.C."/>
            <person name="Singh A."/>
            <person name="Wilkins M.J."/>
            <person name="Karaoz U."/>
            <person name="Brodie E.L."/>
            <person name="Williams K.H."/>
            <person name="Hubbard S.S."/>
            <person name="Banfield J.F."/>
        </authorList>
    </citation>
    <scope>NUCLEOTIDE SEQUENCE [LARGE SCALE GENOMIC DNA]</scope>
</reference>
<dbReference type="AlphaFoldDB" id="A0A1G2CJP6"/>
<feature type="active site" description="Tele-UMP-histidine intermediate" evidence="1">
    <location>
        <position position="147"/>
    </location>
</feature>
<evidence type="ECO:0000256" key="1">
    <source>
        <dbReference type="PIRSR" id="PIRSR000808-1"/>
    </source>
</evidence>
<organism evidence="3 4">
    <name type="scientific">Candidatus Liptonbacteria bacterium RIFCSPLOWO2_01_FULL_53_13</name>
    <dbReference type="NCBI Taxonomy" id="1798651"/>
    <lineage>
        <taxon>Bacteria</taxon>
        <taxon>Candidatus Liptoniibacteriota</taxon>
    </lineage>
</organism>
<dbReference type="GO" id="GO:0008108">
    <property type="term" value="F:UDP-glucose:hexose-1-phosphate uridylyltransferase activity"/>
    <property type="evidence" value="ECO:0007669"/>
    <property type="project" value="InterPro"/>
</dbReference>
<dbReference type="PANTHER" id="PTHR42763">
    <property type="entry name" value="ADP-GLUCOSE PHOSPHORYLASE"/>
    <property type="match status" value="1"/>
</dbReference>
<proteinExistence type="predicted"/>
<feature type="domain" description="DUF4921" evidence="2">
    <location>
        <begin position="120"/>
        <end position="305"/>
    </location>
</feature>
<dbReference type="InterPro" id="IPR001937">
    <property type="entry name" value="GalP_UDPtransf1"/>
</dbReference>
<dbReference type="InterPro" id="IPR053177">
    <property type="entry name" value="ADP-glucose_phosphorylase"/>
</dbReference>
<sequence>MAPERAKRPSEFFPEKRARNILPKEQCPFDDLAKSGNLPMYIGAPDEKSWKAAVVPNKFPALTHSDVCATMVQDGLFEHVEGHGQHDLLIFREHEKGIDAIPRNDVIMAFEALQKRYLMLAKDKCLVYTSAFFNWGPSAGASLHHPHIQILTLPIMPPSILHSLVHSRNYWQKHKRCVHCDILAYEEKEKVRIVCESERAIAVAPYASRHPFGVTVYPKAHLPSFEATGRDDLAAVVDMLQSCLGKMKRNINDPDLNFFIHTAPLKSKKTYTHYHWHMEVLPKISIPAGFELSTGVLINVVPPETAAAMLRR</sequence>
<dbReference type="PANTHER" id="PTHR42763:SF2">
    <property type="entry name" value="ADP-GLUCOSE PHOSPHORYLASE"/>
    <property type="match status" value="1"/>
</dbReference>
<comment type="caution">
    <text evidence="3">The sequence shown here is derived from an EMBL/GenBank/DDBJ whole genome shotgun (WGS) entry which is preliminary data.</text>
</comment>
<evidence type="ECO:0000313" key="3">
    <source>
        <dbReference type="EMBL" id="OGZ00881.1"/>
    </source>
</evidence>
<dbReference type="Gene3D" id="3.30.428.10">
    <property type="entry name" value="HIT-like"/>
    <property type="match status" value="2"/>
</dbReference>
<accession>A0A1G2CJP6</accession>
<dbReference type="EMBL" id="MHLB01000055">
    <property type="protein sequence ID" value="OGZ00881.1"/>
    <property type="molecule type" value="Genomic_DNA"/>
</dbReference>
<dbReference type="InterPro" id="IPR032576">
    <property type="entry name" value="DUF4921"/>
</dbReference>
<dbReference type="GO" id="GO:0008270">
    <property type="term" value="F:zinc ion binding"/>
    <property type="evidence" value="ECO:0007669"/>
    <property type="project" value="InterPro"/>
</dbReference>
<dbReference type="InterPro" id="IPR036265">
    <property type="entry name" value="HIT-like_sf"/>
</dbReference>
<evidence type="ECO:0000259" key="2">
    <source>
        <dbReference type="Pfam" id="PF16268"/>
    </source>
</evidence>
<dbReference type="SUPFAM" id="SSF54197">
    <property type="entry name" value="HIT-like"/>
    <property type="match status" value="2"/>
</dbReference>
<name>A0A1G2CJP6_9BACT</name>
<gene>
    <name evidence="3" type="ORF">A2946_03925</name>
</gene>
<dbReference type="GO" id="GO:0006012">
    <property type="term" value="P:galactose metabolic process"/>
    <property type="evidence" value="ECO:0007669"/>
    <property type="project" value="InterPro"/>
</dbReference>
<evidence type="ECO:0000313" key="4">
    <source>
        <dbReference type="Proteomes" id="UP000178348"/>
    </source>
</evidence>
<dbReference type="Proteomes" id="UP000178348">
    <property type="component" value="Unassembled WGS sequence"/>
</dbReference>
<dbReference type="PIRSF" id="PIRSF000808">
    <property type="entry name" value="GalT"/>
    <property type="match status" value="1"/>
</dbReference>
<protein>
    <recommendedName>
        <fullName evidence="2">DUF4921 domain-containing protein</fullName>
    </recommendedName>
</protein>
<dbReference type="Pfam" id="PF16268">
    <property type="entry name" value="DUF4921"/>
    <property type="match status" value="1"/>
</dbReference>